<dbReference type="AlphaFoldDB" id="A0A7M2Y4U3"/>
<protein>
    <submittedName>
        <fullName evidence="1">Uncharacterized protein</fullName>
    </submittedName>
</protein>
<evidence type="ECO:0000313" key="1">
    <source>
        <dbReference type="EMBL" id="QOW09191.1"/>
    </source>
</evidence>
<dbReference type="InterPro" id="IPR046233">
    <property type="entry name" value="DUF6266"/>
</dbReference>
<gene>
    <name evidence="1" type="ORF">Q73A0000_01880</name>
</gene>
<dbReference type="Proteomes" id="UP000594195">
    <property type="component" value="Chromosome"/>
</dbReference>
<evidence type="ECO:0000313" key="2">
    <source>
        <dbReference type="Proteomes" id="UP000594195"/>
    </source>
</evidence>
<dbReference type="EMBL" id="CP040442">
    <property type="protein sequence ID" value="QOW09191.1"/>
    <property type="molecule type" value="Genomic_DNA"/>
</dbReference>
<dbReference type="KEGG" id="kfa:Q73A0000_01880"/>
<dbReference type="Pfam" id="PF19781">
    <property type="entry name" value="DUF6266"/>
    <property type="match status" value="1"/>
</dbReference>
<proteinExistence type="predicted"/>
<dbReference type="RefSeq" id="WP_193812404.1">
    <property type="nucleotide sequence ID" value="NZ_CP040442.1"/>
</dbReference>
<sequence>MGTIKKGILGGFSGTVGTVVGATWRGMDVIRSRPKSSGGKPTPLQIMQRAKFALAIKFQNSLRAMQSRLYGENAGVKSRVNLAASYLLREVVAYENDQAILMMEKVIVTKGTLTGFQNLAVTAAADQTLNFTWVDNSAQMLAKATDIFCTAIYEEEAAEFAIMEGPEQRDGGTASVVLPEGWAGKTVYVYAFFQTVEQDAACNSLYLSTVVVQ</sequence>
<accession>A0A7M2Y4U3</accession>
<name>A0A7M2Y4U3_9FLAO</name>
<keyword evidence="2" id="KW-1185">Reference proteome</keyword>
<reference evidence="1 2" key="1">
    <citation type="submission" date="2019-05" db="EMBL/GenBank/DDBJ databases">
        <title>Chryseobacterium sp. isolated from King George Island, maritime Antarctica.</title>
        <authorList>
            <person name="Peng X."/>
        </authorList>
    </citation>
    <scope>NUCLEOTIDE SEQUENCE [LARGE SCALE GENOMIC DNA]</scope>
    <source>
        <strain evidence="1 2">7-3A</strain>
    </source>
</reference>
<organism evidence="1 2">
    <name type="scientific">Kaistella flava</name>
    <name type="common">ex Peng et al. 2021</name>
    <dbReference type="NCBI Taxonomy" id="2038776"/>
    <lineage>
        <taxon>Bacteria</taxon>
        <taxon>Pseudomonadati</taxon>
        <taxon>Bacteroidota</taxon>
        <taxon>Flavobacteriia</taxon>
        <taxon>Flavobacteriales</taxon>
        <taxon>Weeksellaceae</taxon>
        <taxon>Chryseobacterium group</taxon>
        <taxon>Kaistella</taxon>
    </lineage>
</organism>